<evidence type="ECO:0000313" key="2">
    <source>
        <dbReference type="EMBL" id="BAY59809.1"/>
    </source>
</evidence>
<keyword evidence="3" id="KW-1185">Reference proteome</keyword>
<dbReference type="EMBL" id="AP018205">
    <property type="protein sequence ID" value="BAY59809.1"/>
    <property type="molecule type" value="Genomic_DNA"/>
</dbReference>
<proteinExistence type="predicted"/>
<dbReference type="SUPFAM" id="SSF54427">
    <property type="entry name" value="NTF2-like"/>
    <property type="match status" value="1"/>
</dbReference>
<dbReference type="Pfam" id="PF12680">
    <property type="entry name" value="SnoaL_2"/>
    <property type="match status" value="1"/>
</dbReference>
<evidence type="ECO:0000259" key="1">
    <source>
        <dbReference type="Pfam" id="PF12680"/>
    </source>
</evidence>
<dbReference type="Gene3D" id="3.10.450.50">
    <property type="match status" value="1"/>
</dbReference>
<evidence type="ECO:0000313" key="3">
    <source>
        <dbReference type="Proteomes" id="UP000217895"/>
    </source>
</evidence>
<dbReference type="AlphaFoldDB" id="A0A1Z4JSU5"/>
<feature type="domain" description="SnoaL-like" evidence="1">
    <location>
        <begin position="13"/>
        <end position="81"/>
    </location>
</feature>
<organism evidence="2 3">
    <name type="scientific">Leptolyngbya boryana NIES-2135</name>
    <dbReference type="NCBI Taxonomy" id="1973484"/>
    <lineage>
        <taxon>Bacteria</taxon>
        <taxon>Bacillati</taxon>
        <taxon>Cyanobacteriota</taxon>
        <taxon>Cyanophyceae</taxon>
        <taxon>Leptolyngbyales</taxon>
        <taxon>Leptolyngbyaceae</taxon>
        <taxon>Leptolyngbya group</taxon>
        <taxon>Leptolyngbya</taxon>
    </lineage>
</organism>
<gene>
    <name evidence="2" type="ORF">NIES2135_66860</name>
</gene>
<dbReference type="InterPro" id="IPR032710">
    <property type="entry name" value="NTF2-like_dom_sf"/>
</dbReference>
<keyword evidence="2" id="KW-0614">Plasmid</keyword>
<geneLocation type="plasmid" evidence="2">
    <name>plasmid2</name>
</geneLocation>
<sequence>MLTQQQAHQLASEWIQAWNSHNLDAILSHYDEDIVLVSPIAAKLLNESSGTVNSKIALRAYFKKGLEVYPTLRFELVDVLWGVQSVMFYYINQNGTKAGELVEVDLTGKITRVIANYNG</sequence>
<dbReference type="Proteomes" id="UP000217895">
    <property type="component" value="Plasmid Plasmid2 dna"/>
</dbReference>
<dbReference type="InterPro" id="IPR037401">
    <property type="entry name" value="SnoaL-like"/>
</dbReference>
<protein>
    <recommendedName>
        <fullName evidence="1">SnoaL-like domain-containing protein</fullName>
    </recommendedName>
</protein>
<reference evidence="2 3" key="1">
    <citation type="submission" date="2017-06" db="EMBL/GenBank/DDBJ databases">
        <title>Genome sequencing of cyanobaciteial culture collection at National Institute for Environmental Studies (NIES).</title>
        <authorList>
            <person name="Hirose Y."/>
            <person name="Shimura Y."/>
            <person name="Fujisawa T."/>
            <person name="Nakamura Y."/>
            <person name="Kawachi M."/>
        </authorList>
    </citation>
    <scope>NUCLEOTIDE SEQUENCE [LARGE SCALE GENOMIC DNA]</scope>
    <source>
        <strain evidence="2 3">NIES-2135</strain>
        <plasmid evidence="3">Plasmid Plasmid2 dna</plasmid>
    </source>
</reference>
<name>A0A1Z4JSU5_LEPBY</name>
<accession>A0A1Z4JSU5</accession>